<keyword evidence="4 7" id="KW-0812">Transmembrane</keyword>
<dbReference type="InterPro" id="IPR012910">
    <property type="entry name" value="Plug_dom"/>
</dbReference>
<dbReference type="SUPFAM" id="SSF56935">
    <property type="entry name" value="Porins"/>
    <property type="match status" value="1"/>
</dbReference>
<protein>
    <submittedName>
        <fullName evidence="10">TonB-linked outer membrane protein, SusC/RagA family</fullName>
    </submittedName>
</protein>
<evidence type="ECO:0000256" key="5">
    <source>
        <dbReference type="ARBA" id="ARBA00023136"/>
    </source>
</evidence>
<keyword evidence="8" id="KW-0732">Signal</keyword>
<dbReference type="AlphaFoldDB" id="A0A1I0QFK8"/>
<keyword evidence="5 7" id="KW-0472">Membrane</keyword>
<evidence type="ECO:0000256" key="2">
    <source>
        <dbReference type="ARBA" id="ARBA00022448"/>
    </source>
</evidence>
<sequence length="1001" mass="110638">MKKVFSRLICMIACLLFYQLTQAQNTPITVEGNIRDAQKLPLVGVTISVKGKNTGTQSDANGHFKLQVKDAANAVLVFTYVGFTSHEEPVKGRAIVSVILEEDRKKLEEIVVVGYGAQKKKDVTGAISSVGTKAIQDVPVTNPQQALQGRAPGVEVINNSSKPGDEPQVRIRGSRSLSAGNDPLYVVDGIPYGGNLSDIGTGVIQSMDILKDASATAIYGSRGANGVVLITTQRGKVGKPVVSYSGSYGYVKQLGQTDMMNAAKYIEMRREANRTGGKYDDANQDASDKKIFNAVEYANIKKGTDVNWQDLMLSPGYQTNHGITVAGGSEKTKYTVGFGYFKDQGVLKLQSYERYNVNIGLDQQIGERVRVGASLLGAYSLRNGETYNGIDNALKMLPIAAPYDDKGNLITFPTGDSQQPNPLLDYVNNNRVELMKRFRIFASLFAEVEITDGLKYRLNVGPDIQNYNYGLFQGKNNTNLLIGGGDATASKGNAQTLAYTVENVVTYNKTFKKHTIGATGLYSVQRQNVDLSTTNVRGIPVETQQYYNLGQALNVTGVTSSLSSWTILSYMGRLNYGFDDRYLLTLTLRADGSSRFAPGKKWGYFPSVAAAWNITSESWAKNNRILDNLKLRASYGRIGNTGINPYATQGLLTRIPYSFSNKGALGFVPGDLRNPNLTWETTTSSDIGVDFGLFNGRITGVIEWYNQKTTDLLMPHLLPYSNGFNQVLENLGSSRNRGWEVGLSGTVIDNPKGFSWKMDVNFFRNRSEILSIGNGRTADVGNGWFVGQPTYVYYDYKKTGIWQVEDAKIAAKYNAKPGEIRLEDINGDSTIDAKDRQILGSPQPKWSAGTTQRFSYKGWELSIVAFARMGSTIKSDFYQNYNTLFGRYNNLNIDYNTPSNPTNDFPRPNVNQERPNNYQSLSYFDGSFFKIRNISLAYAFPDAWVKNMHMADFRVNVGVKQPLILAPYRQTWKGVDPEDVNVIGIDAPATWMLQFGINAKF</sequence>
<dbReference type="Pfam" id="PF07715">
    <property type="entry name" value="Plug"/>
    <property type="match status" value="1"/>
</dbReference>
<name>A0A1I0QFK8_9BACT</name>
<keyword evidence="3 7" id="KW-1134">Transmembrane beta strand</keyword>
<feature type="domain" description="TonB-dependent receptor plug" evidence="9">
    <location>
        <begin position="119"/>
        <end position="227"/>
    </location>
</feature>
<dbReference type="Gene3D" id="2.40.170.20">
    <property type="entry name" value="TonB-dependent receptor, beta-barrel domain"/>
    <property type="match status" value="1"/>
</dbReference>
<feature type="signal peptide" evidence="8">
    <location>
        <begin position="1"/>
        <end position="23"/>
    </location>
</feature>
<dbReference type="Gene3D" id="2.60.40.1120">
    <property type="entry name" value="Carboxypeptidase-like, regulatory domain"/>
    <property type="match status" value="1"/>
</dbReference>
<reference evidence="11" key="1">
    <citation type="submission" date="2016-10" db="EMBL/GenBank/DDBJ databases">
        <authorList>
            <person name="Varghese N."/>
            <person name="Submissions S."/>
        </authorList>
    </citation>
    <scope>NUCLEOTIDE SEQUENCE [LARGE SCALE GENOMIC DNA]</scope>
    <source>
        <strain evidence="11">DSM 3695</strain>
    </source>
</reference>
<dbReference type="PROSITE" id="PS52016">
    <property type="entry name" value="TONB_DEPENDENT_REC_3"/>
    <property type="match status" value="1"/>
</dbReference>
<dbReference type="NCBIfam" id="TIGR04057">
    <property type="entry name" value="SusC_RagA_signa"/>
    <property type="match status" value="1"/>
</dbReference>
<evidence type="ECO:0000313" key="11">
    <source>
        <dbReference type="Proteomes" id="UP000199310"/>
    </source>
</evidence>
<evidence type="ECO:0000256" key="7">
    <source>
        <dbReference type="PROSITE-ProRule" id="PRU01360"/>
    </source>
</evidence>
<dbReference type="Proteomes" id="UP000199310">
    <property type="component" value="Unassembled WGS sequence"/>
</dbReference>
<keyword evidence="11" id="KW-1185">Reference proteome</keyword>
<evidence type="ECO:0000313" key="10">
    <source>
        <dbReference type="EMBL" id="SEW25885.1"/>
    </source>
</evidence>
<dbReference type="InterPro" id="IPR036942">
    <property type="entry name" value="Beta-barrel_TonB_sf"/>
</dbReference>
<organism evidence="10 11">
    <name type="scientific">Chitinophaga arvensicola</name>
    <dbReference type="NCBI Taxonomy" id="29529"/>
    <lineage>
        <taxon>Bacteria</taxon>
        <taxon>Pseudomonadati</taxon>
        <taxon>Bacteroidota</taxon>
        <taxon>Chitinophagia</taxon>
        <taxon>Chitinophagales</taxon>
        <taxon>Chitinophagaceae</taxon>
        <taxon>Chitinophaga</taxon>
    </lineage>
</organism>
<keyword evidence="2 7" id="KW-0813">Transport</keyword>
<evidence type="ECO:0000256" key="6">
    <source>
        <dbReference type="ARBA" id="ARBA00023237"/>
    </source>
</evidence>
<comment type="subcellular location">
    <subcellularLocation>
        <location evidence="1 7">Cell outer membrane</location>
        <topology evidence="1 7">Multi-pass membrane protein</topology>
    </subcellularLocation>
</comment>
<dbReference type="EMBL" id="FOJG01000001">
    <property type="protein sequence ID" value="SEW25885.1"/>
    <property type="molecule type" value="Genomic_DNA"/>
</dbReference>
<evidence type="ECO:0000256" key="3">
    <source>
        <dbReference type="ARBA" id="ARBA00022452"/>
    </source>
</evidence>
<proteinExistence type="inferred from homology"/>
<evidence type="ECO:0000256" key="1">
    <source>
        <dbReference type="ARBA" id="ARBA00004571"/>
    </source>
</evidence>
<dbReference type="SUPFAM" id="SSF49464">
    <property type="entry name" value="Carboxypeptidase regulatory domain-like"/>
    <property type="match status" value="1"/>
</dbReference>
<evidence type="ECO:0000256" key="8">
    <source>
        <dbReference type="SAM" id="SignalP"/>
    </source>
</evidence>
<evidence type="ECO:0000256" key="4">
    <source>
        <dbReference type="ARBA" id="ARBA00022692"/>
    </source>
</evidence>
<dbReference type="STRING" id="29529.SAMN04488122_1439"/>
<gene>
    <name evidence="10" type="ORF">SAMN04488122_1439</name>
</gene>
<dbReference type="NCBIfam" id="TIGR04056">
    <property type="entry name" value="OMP_RagA_SusC"/>
    <property type="match status" value="1"/>
</dbReference>
<dbReference type="RefSeq" id="WP_089892415.1">
    <property type="nucleotide sequence ID" value="NZ_FOJG01000001.1"/>
</dbReference>
<dbReference type="InterPro" id="IPR023996">
    <property type="entry name" value="TonB-dep_OMP_SusC/RagA"/>
</dbReference>
<dbReference type="Pfam" id="PF13715">
    <property type="entry name" value="CarbopepD_reg_2"/>
    <property type="match status" value="1"/>
</dbReference>
<dbReference type="OrthoDB" id="9768177at2"/>
<evidence type="ECO:0000259" key="9">
    <source>
        <dbReference type="Pfam" id="PF07715"/>
    </source>
</evidence>
<dbReference type="GO" id="GO:0009279">
    <property type="term" value="C:cell outer membrane"/>
    <property type="evidence" value="ECO:0007669"/>
    <property type="project" value="UniProtKB-SubCell"/>
</dbReference>
<keyword evidence="6 7" id="KW-0998">Cell outer membrane</keyword>
<dbReference type="Gene3D" id="2.170.130.10">
    <property type="entry name" value="TonB-dependent receptor, plug domain"/>
    <property type="match status" value="1"/>
</dbReference>
<accession>A0A1I0QFK8</accession>
<feature type="chain" id="PRO_5011726905" evidence="8">
    <location>
        <begin position="24"/>
        <end position="1001"/>
    </location>
</feature>
<comment type="similarity">
    <text evidence="7">Belongs to the TonB-dependent receptor family.</text>
</comment>
<dbReference type="InterPro" id="IPR037066">
    <property type="entry name" value="Plug_dom_sf"/>
</dbReference>
<dbReference type="InterPro" id="IPR008969">
    <property type="entry name" value="CarboxyPept-like_regulatory"/>
</dbReference>
<dbReference type="InterPro" id="IPR039426">
    <property type="entry name" value="TonB-dep_rcpt-like"/>
</dbReference>
<dbReference type="InterPro" id="IPR023997">
    <property type="entry name" value="TonB-dep_OMP_SusC/RagA_CS"/>
</dbReference>